<evidence type="ECO:0000313" key="3">
    <source>
        <dbReference type="Proteomes" id="UP001381693"/>
    </source>
</evidence>
<evidence type="ECO:0000313" key="2">
    <source>
        <dbReference type="EMBL" id="KAK7065167.1"/>
    </source>
</evidence>
<keyword evidence="3" id="KW-1185">Reference proteome</keyword>
<organism evidence="2 3">
    <name type="scientific">Halocaridina rubra</name>
    <name type="common">Hawaiian red shrimp</name>
    <dbReference type="NCBI Taxonomy" id="373956"/>
    <lineage>
        <taxon>Eukaryota</taxon>
        <taxon>Metazoa</taxon>
        <taxon>Ecdysozoa</taxon>
        <taxon>Arthropoda</taxon>
        <taxon>Crustacea</taxon>
        <taxon>Multicrustacea</taxon>
        <taxon>Malacostraca</taxon>
        <taxon>Eumalacostraca</taxon>
        <taxon>Eucarida</taxon>
        <taxon>Decapoda</taxon>
        <taxon>Pleocyemata</taxon>
        <taxon>Caridea</taxon>
        <taxon>Atyoidea</taxon>
        <taxon>Atyidae</taxon>
        <taxon>Halocaridina</taxon>
    </lineage>
</organism>
<feature type="non-terminal residue" evidence="2">
    <location>
        <position position="1"/>
    </location>
</feature>
<protein>
    <submittedName>
        <fullName evidence="2">Uncharacterized protein</fullName>
    </submittedName>
</protein>
<dbReference type="Proteomes" id="UP001381693">
    <property type="component" value="Unassembled WGS sequence"/>
</dbReference>
<sequence length="116" mass="12968">CKLDDRTTRENSSCPLRTGNEEVTAKVRSSSGRAVERHHSRSGDLWERVEETFSRSKVYTYRFNDISIIGGRVRGGNILPGRREGNDISIIGGRVRGGTILPGRRKLELVTKESVP</sequence>
<gene>
    <name evidence="2" type="ORF">SK128_006954</name>
</gene>
<dbReference type="EMBL" id="JAXCGZ010020864">
    <property type="protein sequence ID" value="KAK7065167.1"/>
    <property type="molecule type" value="Genomic_DNA"/>
</dbReference>
<dbReference type="AlphaFoldDB" id="A0AAN9A0D1"/>
<feature type="region of interest" description="Disordered" evidence="1">
    <location>
        <begin position="1"/>
        <end position="41"/>
    </location>
</feature>
<reference evidence="2 3" key="1">
    <citation type="submission" date="2023-11" db="EMBL/GenBank/DDBJ databases">
        <title>Halocaridina rubra genome assembly.</title>
        <authorList>
            <person name="Smith C."/>
        </authorList>
    </citation>
    <scope>NUCLEOTIDE SEQUENCE [LARGE SCALE GENOMIC DNA]</scope>
    <source>
        <strain evidence="2">EP-1</strain>
        <tissue evidence="2">Whole</tissue>
    </source>
</reference>
<comment type="caution">
    <text evidence="2">The sequence shown here is derived from an EMBL/GenBank/DDBJ whole genome shotgun (WGS) entry which is preliminary data.</text>
</comment>
<name>A0AAN9A0D1_HALRR</name>
<proteinExistence type="predicted"/>
<accession>A0AAN9A0D1</accession>
<evidence type="ECO:0000256" key="1">
    <source>
        <dbReference type="SAM" id="MobiDB-lite"/>
    </source>
</evidence>